<evidence type="ECO:0000313" key="3">
    <source>
        <dbReference type="Proteomes" id="UP000263642"/>
    </source>
</evidence>
<dbReference type="EMBL" id="DQAY01000053">
    <property type="protein sequence ID" value="HCO23114.1"/>
    <property type="molecule type" value="Genomic_DNA"/>
</dbReference>
<dbReference type="Proteomes" id="UP000263642">
    <property type="component" value="Unassembled WGS sequence"/>
</dbReference>
<feature type="transmembrane region" description="Helical" evidence="1">
    <location>
        <begin position="20"/>
        <end position="43"/>
    </location>
</feature>
<keyword evidence="1" id="KW-0812">Transmembrane</keyword>
<sequence>MRFHHHHITKWSKRSGFTVFEAFISLILVSTAVSIAVPTLRVVNLQRKSINERVLATNTLANLAERLSVTETWNSLTPQKLDTYRNQVTKELSLKKSKLTIDLIESPKSAALKQVQIRLSWQNPYGEFVDPVLLSLWFYQMESTK</sequence>
<evidence type="ECO:0000256" key="1">
    <source>
        <dbReference type="SAM" id="Phobius"/>
    </source>
</evidence>
<proteinExistence type="predicted"/>
<organism evidence="2 3">
    <name type="scientific">Gimesia maris</name>
    <dbReference type="NCBI Taxonomy" id="122"/>
    <lineage>
        <taxon>Bacteria</taxon>
        <taxon>Pseudomonadati</taxon>
        <taxon>Planctomycetota</taxon>
        <taxon>Planctomycetia</taxon>
        <taxon>Planctomycetales</taxon>
        <taxon>Planctomycetaceae</taxon>
        <taxon>Gimesia</taxon>
    </lineage>
</organism>
<keyword evidence="1" id="KW-1133">Transmembrane helix</keyword>
<gene>
    <name evidence="2" type="ORF">DIT97_08665</name>
</gene>
<protein>
    <recommendedName>
        <fullName evidence="4">Type II secretion system protein</fullName>
    </recommendedName>
</protein>
<reference evidence="2 3" key="1">
    <citation type="journal article" date="2018" name="Nat. Biotechnol.">
        <title>A standardized bacterial taxonomy based on genome phylogeny substantially revises the tree of life.</title>
        <authorList>
            <person name="Parks D.H."/>
            <person name="Chuvochina M."/>
            <person name="Waite D.W."/>
            <person name="Rinke C."/>
            <person name="Skarshewski A."/>
            <person name="Chaumeil P.A."/>
            <person name="Hugenholtz P."/>
        </authorList>
    </citation>
    <scope>NUCLEOTIDE SEQUENCE [LARGE SCALE GENOMIC DNA]</scope>
    <source>
        <strain evidence="2">UBA9375</strain>
    </source>
</reference>
<keyword evidence="1" id="KW-0472">Membrane</keyword>
<accession>A0A3D3R2M0</accession>
<dbReference type="AlphaFoldDB" id="A0A3D3R2M0"/>
<evidence type="ECO:0000313" key="2">
    <source>
        <dbReference type="EMBL" id="HCO23114.1"/>
    </source>
</evidence>
<evidence type="ECO:0008006" key="4">
    <source>
        <dbReference type="Google" id="ProtNLM"/>
    </source>
</evidence>
<comment type="caution">
    <text evidence="2">The sequence shown here is derived from an EMBL/GenBank/DDBJ whole genome shotgun (WGS) entry which is preliminary data.</text>
</comment>
<name>A0A3D3R2M0_9PLAN</name>